<dbReference type="EMBL" id="ATGI01000024">
    <property type="protein sequence ID" value="EPF73614.1"/>
    <property type="molecule type" value="Genomic_DNA"/>
</dbReference>
<keyword evidence="2" id="KW-1185">Reference proteome</keyword>
<dbReference type="PATRIC" id="fig|421052.3.peg.2004"/>
<dbReference type="STRING" id="632955.GCA_000829675_01825"/>
<evidence type="ECO:0000313" key="2">
    <source>
        <dbReference type="Proteomes" id="UP000014568"/>
    </source>
</evidence>
<evidence type="ECO:0000313" key="1">
    <source>
        <dbReference type="EMBL" id="EPF73614.1"/>
    </source>
</evidence>
<dbReference type="Proteomes" id="UP000014568">
    <property type="component" value="Unassembled WGS sequence"/>
</dbReference>
<protein>
    <submittedName>
        <fullName evidence="1">Uncharacterized protein</fullName>
    </submittedName>
</protein>
<dbReference type="InterPro" id="IPR009279">
    <property type="entry name" value="Portal_Mu"/>
</dbReference>
<dbReference type="eggNOG" id="COG4383">
    <property type="taxonomic scope" value="Bacteria"/>
</dbReference>
<gene>
    <name evidence="1" type="ORF">F945_02051</name>
</gene>
<dbReference type="Pfam" id="PF06074">
    <property type="entry name" value="Portal_Mu"/>
    <property type="match status" value="1"/>
</dbReference>
<reference evidence="1 2" key="1">
    <citation type="submission" date="2013-06" db="EMBL/GenBank/DDBJ databases">
        <title>The Genome Sequence of Acinetobacter rudis CIP 110305.</title>
        <authorList>
            <consortium name="The Broad Institute Genome Sequencing Platform"/>
            <consortium name="The Broad Institute Genome Sequencing Center for Infectious Disease"/>
            <person name="Cerqueira G."/>
            <person name="Feldgarden M."/>
            <person name="Courvalin P."/>
            <person name="Perichon B."/>
            <person name="Grillot-Courvalin C."/>
            <person name="Clermont D."/>
            <person name="Rocha E."/>
            <person name="Yoon E.-J."/>
            <person name="Nemec A."/>
            <person name="Young S.K."/>
            <person name="Zeng Q."/>
            <person name="Gargeya S."/>
            <person name="Fitzgerald M."/>
            <person name="Abouelleil A."/>
            <person name="Alvarado L."/>
            <person name="Berlin A.M."/>
            <person name="Chapman S.B."/>
            <person name="Dewar J."/>
            <person name="Goldberg J."/>
            <person name="Griggs A."/>
            <person name="Gujja S."/>
            <person name="Hansen M."/>
            <person name="Howarth C."/>
            <person name="Imamovic A."/>
            <person name="Larimer J."/>
            <person name="McCowan C."/>
            <person name="Murphy C."/>
            <person name="Pearson M."/>
            <person name="Priest M."/>
            <person name="Roberts A."/>
            <person name="Saif S."/>
            <person name="Shea T."/>
            <person name="Sykes S."/>
            <person name="Wortman J."/>
            <person name="Nusbaum C."/>
            <person name="Birren B."/>
        </authorList>
    </citation>
    <scope>NUCLEOTIDE SEQUENCE [LARGE SCALE GENOMIC DNA]</scope>
    <source>
        <strain evidence="1 2">CIP 110305</strain>
    </source>
</reference>
<organism evidence="1 2">
    <name type="scientific">Acinetobacter rudis CIP 110305</name>
    <dbReference type="NCBI Taxonomy" id="421052"/>
    <lineage>
        <taxon>Bacteria</taxon>
        <taxon>Pseudomonadati</taxon>
        <taxon>Pseudomonadota</taxon>
        <taxon>Gammaproteobacteria</taxon>
        <taxon>Moraxellales</taxon>
        <taxon>Moraxellaceae</taxon>
        <taxon>Acinetobacter</taxon>
    </lineage>
</organism>
<name>S3NGZ1_9GAMM</name>
<accession>S3NGZ1</accession>
<dbReference type="AlphaFoldDB" id="S3NGZ1"/>
<sequence length="105" mass="12425">MTWLTNQWQEHPIVGMTPQQLHHLLTNSELGNLQIQADLFCDMKERNGHIFSEMDKRKKDVNDLLWMANPPKNANEAERRIAEEVTEWIDEIEDLEMFLFDCINA</sequence>
<proteinExistence type="predicted"/>
<dbReference type="HOGENOM" id="CLU_2230653_0_0_6"/>
<comment type="caution">
    <text evidence="1">The sequence shown here is derived from an EMBL/GenBank/DDBJ whole genome shotgun (WGS) entry which is preliminary data.</text>
</comment>